<name>A0A515DE93_9BURK</name>
<gene>
    <name evidence="1" type="ORF">EUB48_16525</name>
</gene>
<dbReference type="Proteomes" id="UP000316798">
    <property type="component" value="Chromosome"/>
</dbReference>
<evidence type="ECO:0000313" key="1">
    <source>
        <dbReference type="EMBL" id="QDL38717.1"/>
    </source>
</evidence>
<accession>A0A515DE93</accession>
<sequence>MKRGRSLVSLAQELERQLSSKKDLVVSSQLLRHDTNDEGDTQLVIEENSGPAKYGITPLARRQLAEKLKIPYAYFERMRHDQPVLLDRNVNTWLQSEDDRRMIRTLDGHVRAVLSDRYRRLDNFDLAESVLPILQQLPEVKFESVELTDTRMYLKVVTPRLKYEMAPGDIVQAGVAITNSEVGQGTLSVQPLLYRLVCRNGLIAWDRSLRKTHVGRALGAEDDGVTAYRDDTLRADDKAFFLKVRDVVQAAVSETTFRQIAQKMQKTLHIPLVGDPVKTVEVLASRYDLTDTERSGVLRHLITEGDLSGYGLVNAVTHFSQEVEDYDRATDFEILGGKLIELPTDEWKGLAQAV</sequence>
<keyword evidence="2" id="KW-1185">Reference proteome</keyword>
<reference evidence="1 2" key="1">
    <citation type="submission" date="2019-01" db="EMBL/GenBank/DDBJ databases">
        <title>Genomic insights into a novel species Rhodoferax sp.</title>
        <authorList>
            <person name="Jin L."/>
        </authorList>
    </citation>
    <scope>NUCLEOTIDE SEQUENCE [LARGE SCALE GENOMIC DNA]</scope>
    <source>
        <strain evidence="1 2">CHu59-6-5</strain>
    </source>
</reference>
<dbReference type="EMBL" id="CP035503">
    <property type="protein sequence ID" value="QDL38717.1"/>
    <property type="molecule type" value="Genomic_DNA"/>
</dbReference>
<dbReference type="Pfam" id="PF06067">
    <property type="entry name" value="DUF932"/>
    <property type="match status" value="1"/>
</dbReference>
<dbReference type="KEGG" id="rhf:EUB48_16525"/>
<proteinExistence type="predicted"/>
<protein>
    <submittedName>
        <fullName evidence="1">DUF932 domain-containing protein</fullName>
    </submittedName>
</protein>
<dbReference type="OrthoDB" id="2679764at2"/>
<dbReference type="AlphaFoldDB" id="A0A515DE93"/>
<evidence type="ECO:0000313" key="2">
    <source>
        <dbReference type="Proteomes" id="UP000316798"/>
    </source>
</evidence>
<dbReference type="RefSeq" id="WP_142820154.1">
    <property type="nucleotide sequence ID" value="NZ_CP035503.1"/>
</dbReference>
<organism evidence="1 2">
    <name type="scientific">Rhodoferax sediminis</name>
    <dbReference type="NCBI Taxonomy" id="2509614"/>
    <lineage>
        <taxon>Bacteria</taxon>
        <taxon>Pseudomonadati</taxon>
        <taxon>Pseudomonadota</taxon>
        <taxon>Betaproteobacteria</taxon>
        <taxon>Burkholderiales</taxon>
        <taxon>Comamonadaceae</taxon>
        <taxon>Rhodoferax</taxon>
    </lineage>
</organism>
<dbReference type="InterPro" id="IPR026325">
    <property type="entry name" value="DUF932"/>
</dbReference>